<proteinExistence type="predicted"/>
<dbReference type="PANTHER" id="PTHR31157">
    <property type="entry name" value="SCP DOMAIN-CONTAINING PROTEIN"/>
    <property type="match status" value="1"/>
</dbReference>
<dbReference type="Pfam" id="PF00188">
    <property type="entry name" value="CAP"/>
    <property type="match status" value="1"/>
</dbReference>
<evidence type="ECO:0000313" key="2">
    <source>
        <dbReference type="EMBL" id="EKB48251.1"/>
    </source>
</evidence>
<name>K1L0I7_CECL9</name>
<feature type="domain" description="SCP" evidence="1">
    <location>
        <begin position="53"/>
        <end position="165"/>
    </location>
</feature>
<dbReference type="InterPro" id="IPR014044">
    <property type="entry name" value="CAP_dom"/>
</dbReference>
<organism evidence="2 3">
    <name type="scientific">Cecembia lonarensis (strain CCUG 58316 / KCTC 22772 / LW9)</name>
    <dbReference type="NCBI Taxonomy" id="1225176"/>
    <lineage>
        <taxon>Bacteria</taxon>
        <taxon>Pseudomonadati</taxon>
        <taxon>Bacteroidota</taxon>
        <taxon>Cytophagia</taxon>
        <taxon>Cytophagales</taxon>
        <taxon>Cyclobacteriaceae</taxon>
        <taxon>Cecembia</taxon>
    </lineage>
</organism>
<protein>
    <recommendedName>
        <fullName evidence="1">SCP domain-containing protein</fullName>
    </recommendedName>
</protein>
<dbReference type="OrthoDB" id="982527at2"/>
<dbReference type="Gene3D" id="3.40.33.10">
    <property type="entry name" value="CAP"/>
    <property type="match status" value="1"/>
</dbReference>
<dbReference type="PANTHER" id="PTHR31157:SF1">
    <property type="entry name" value="SCP DOMAIN-CONTAINING PROTEIN"/>
    <property type="match status" value="1"/>
</dbReference>
<dbReference type="CDD" id="cd05379">
    <property type="entry name" value="CAP_bacterial"/>
    <property type="match status" value="1"/>
</dbReference>
<evidence type="ECO:0000259" key="1">
    <source>
        <dbReference type="Pfam" id="PF00188"/>
    </source>
</evidence>
<dbReference type="Proteomes" id="UP000004478">
    <property type="component" value="Unassembled WGS sequence"/>
</dbReference>
<dbReference type="AlphaFoldDB" id="K1L0I7"/>
<keyword evidence="3" id="KW-1185">Reference proteome</keyword>
<dbReference type="PROSITE" id="PS51257">
    <property type="entry name" value="PROKAR_LIPOPROTEIN"/>
    <property type="match status" value="1"/>
</dbReference>
<reference evidence="2 3" key="1">
    <citation type="journal article" date="2012" name="J. Bacteriol.">
        <title>Draft Genome Sequence of Cecembia lonarensis Strain LW9T, Isolated from Lonar Lake, a Haloalkaline Lake in India.</title>
        <authorList>
            <person name="Shivaji S."/>
            <person name="Ara S."/>
            <person name="Singh A."/>
            <person name="Pinnaka A.K."/>
        </authorList>
    </citation>
    <scope>NUCLEOTIDE SEQUENCE [LARGE SCALE GENOMIC DNA]</scope>
    <source>
        <strain evidence="2 3">LW9</strain>
    </source>
</reference>
<evidence type="ECO:0000313" key="3">
    <source>
        <dbReference type="Proteomes" id="UP000004478"/>
    </source>
</evidence>
<gene>
    <name evidence="2" type="ORF">B879_03145</name>
</gene>
<dbReference type="RefSeq" id="WP_009186164.1">
    <property type="nucleotide sequence ID" value="NZ_AMGM01000061.1"/>
</dbReference>
<dbReference type="EMBL" id="AMGM01000061">
    <property type="protein sequence ID" value="EKB48251.1"/>
    <property type="molecule type" value="Genomic_DNA"/>
</dbReference>
<dbReference type="InterPro" id="IPR035940">
    <property type="entry name" value="CAP_sf"/>
</dbReference>
<dbReference type="SUPFAM" id="SSF55797">
    <property type="entry name" value="PR-1-like"/>
    <property type="match status" value="1"/>
</dbReference>
<sequence length="174" mass="19678">MRITQCLKGQALRGLLFLTITMSACLELPENEILPEIEVGELALSFNKNVLLEEVNTLRKNGCACGDQFMPAVKPLSWNNLLAKAAQNHSEDMFQNNFFNHVGSDNSTLDIRVNQMGYQWRLLGENIARGNFDEKAVVRAWKESPGHCQLMMDADFLEFGVGRKENLWTMVLAK</sequence>
<comment type="caution">
    <text evidence="2">The sequence shown here is derived from an EMBL/GenBank/DDBJ whole genome shotgun (WGS) entry which is preliminary data.</text>
</comment>
<accession>K1L0I7</accession>